<reference evidence="8 9" key="1">
    <citation type="journal article" date="2011" name="Proc. Natl. Acad. Sci. U.S.A.">
        <title>Evolutionary erosion of yeast sex chromosomes by mating-type switching accidents.</title>
        <authorList>
            <person name="Gordon J.L."/>
            <person name="Armisen D."/>
            <person name="Proux-Wera E."/>
            <person name="Oheigeartaigh S.S."/>
            <person name="Byrne K.P."/>
            <person name="Wolfe K.H."/>
        </authorList>
    </citation>
    <scope>NUCLEOTIDE SEQUENCE [LARGE SCALE GENOMIC DNA]</scope>
    <source>
        <strain evidence="9">ATCC 22294 / BCRC 22015 / CBS 2517 / CECT 1963 / NBRC 1671 / NRRL Y-8276</strain>
    </source>
</reference>
<dbReference type="MEROPS" id="C48.001"/>
<dbReference type="PANTHER" id="PTHR46915">
    <property type="entry name" value="UBIQUITIN-LIKE PROTEASE 4-RELATED"/>
    <property type="match status" value="1"/>
</dbReference>
<dbReference type="InParanoid" id="H2AQ14"/>
<dbReference type="InterPro" id="IPR038765">
    <property type="entry name" value="Papain-like_cys_pep_sf"/>
</dbReference>
<gene>
    <name evidence="8" type="primary">KAFR0B01650</name>
    <name evidence="8" type="ORF">KAFR_0B01650</name>
</gene>
<dbReference type="GO" id="GO:0016926">
    <property type="term" value="P:protein desumoylation"/>
    <property type="evidence" value="ECO:0007669"/>
    <property type="project" value="EnsemblFungi"/>
</dbReference>
<dbReference type="GO" id="GO:0005730">
    <property type="term" value="C:nucleolus"/>
    <property type="evidence" value="ECO:0007669"/>
    <property type="project" value="EnsemblFungi"/>
</dbReference>
<dbReference type="AlphaFoldDB" id="H2AQ14"/>
<dbReference type="EMBL" id="HE650822">
    <property type="protein sequence ID" value="CCF56464.1"/>
    <property type="molecule type" value="Genomic_DNA"/>
</dbReference>
<feature type="domain" description="Ubiquitin-like protease family profile" evidence="7">
    <location>
        <begin position="385"/>
        <end position="543"/>
    </location>
</feature>
<name>H2AQ14_KAZAF</name>
<feature type="compositionally biased region" description="Basic and acidic residues" evidence="6">
    <location>
        <begin position="114"/>
        <end position="123"/>
    </location>
</feature>
<evidence type="ECO:0000256" key="6">
    <source>
        <dbReference type="SAM" id="MobiDB-lite"/>
    </source>
</evidence>
<dbReference type="eggNOG" id="KOG0778">
    <property type="taxonomic scope" value="Eukaryota"/>
</dbReference>
<dbReference type="STRING" id="1071382.H2AQ14"/>
<dbReference type="SUPFAM" id="SSF54001">
    <property type="entry name" value="Cysteine proteinases"/>
    <property type="match status" value="1"/>
</dbReference>
<proteinExistence type="inferred from homology"/>
<protein>
    <recommendedName>
        <fullName evidence="7">Ubiquitin-like protease family profile domain-containing protein</fullName>
    </recommendedName>
</protein>
<sequence>MSISNYKRRTSQNPYSPSFSSFTIYRTAMSKPSLFSPRRTMSAVDTMEHNTGPNKLKRCASSSSSSHNFHDSESSILNSSNIGQTSGVLTSLYDSGRIAISNIMHSQLNDHTTNSKHEIDYKETSFTPSKRTKLEKTRPLQSNNDDGSNVLKFSKDPFGWNKWETTPIGGPNDQDDSKPVQYGTRFMRRKKSKRENINDAKMILRGRSDEVSYLKQIFNGEYTLPKVIEDERQQQLKLLERDRKTGQRHNKFKKTVIDLTERIKNVLLDNKQSLLLKQKKEEDDLIFIKEKKLTPLERKHKEFYNENLKLDQTLLNFEKEFKNYKQLVEERKKIQDLIRKKREEELTKKQALKKLIPELDASKIALVKKALSRNDNNMVMNKDNLEIRVRDLKTLAPKRWLNDTIIEYFMKSIEKKTERTIAFNSFFYTSLSERGYQGVRRWMKRKKVKIGELDKIFVPINLNQSHWALCLINIPDKTISYVDSLSNGPSAMSFAILSDLKNYVVQESGKMMGEDFEFMHLVCPQQPNGFDCGIYVCMNALYLSKDSALTFDHKDAVRMRIYIAHLILSDSTK</sequence>
<evidence type="ECO:0000313" key="8">
    <source>
        <dbReference type="EMBL" id="CCF56464.1"/>
    </source>
</evidence>
<evidence type="ECO:0000256" key="4">
    <source>
        <dbReference type="ARBA" id="ARBA00022807"/>
    </source>
</evidence>
<keyword evidence="2" id="KW-0645">Protease</keyword>
<feature type="region of interest" description="Disordered" evidence="6">
    <location>
        <begin position="47"/>
        <end position="81"/>
    </location>
</feature>
<dbReference type="Gene3D" id="1.10.418.20">
    <property type="match status" value="1"/>
</dbReference>
<dbReference type="HOGENOM" id="CLU_021050_0_0_1"/>
<feature type="coiled-coil region" evidence="5">
    <location>
        <begin position="324"/>
        <end position="354"/>
    </location>
</feature>
<dbReference type="RefSeq" id="XP_003955599.1">
    <property type="nucleotide sequence ID" value="XM_003955550.1"/>
</dbReference>
<dbReference type="Pfam" id="PF02902">
    <property type="entry name" value="Peptidase_C48"/>
    <property type="match status" value="1"/>
</dbReference>
<keyword evidence="5" id="KW-0175">Coiled coil</keyword>
<evidence type="ECO:0000256" key="3">
    <source>
        <dbReference type="ARBA" id="ARBA00022801"/>
    </source>
</evidence>
<comment type="similarity">
    <text evidence="1">Belongs to the peptidase C48 family.</text>
</comment>
<evidence type="ECO:0000256" key="1">
    <source>
        <dbReference type="ARBA" id="ARBA00005234"/>
    </source>
</evidence>
<dbReference type="InterPro" id="IPR003653">
    <property type="entry name" value="Peptidase_C48_C"/>
</dbReference>
<dbReference type="Proteomes" id="UP000005220">
    <property type="component" value="Chromosome 2"/>
</dbReference>
<keyword evidence="9" id="KW-1185">Reference proteome</keyword>
<dbReference type="FunFam" id="3.30.310.130:FF:000008">
    <property type="entry name" value="Ubiquitin-like-specific protease 1"/>
    <property type="match status" value="1"/>
</dbReference>
<evidence type="ECO:0000259" key="7">
    <source>
        <dbReference type="PROSITE" id="PS50600"/>
    </source>
</evidence>
<evidence type="ECO:0000256" key="5">
    <source>
        <dbReference type="SAM" id="Coils"/>
    </source>
</evidence>
<dbReference type="PANTHER" id="PTHR46915:SF2">
    <property type="entry name" value="UBIQUITIN-LIKE PROTEASE 4"/>
    <property type="match status" value="1"/>
</dbReference>
<dbReference type="FunCoup" id="H2AQ14">
    <property type="interactions" value="1419"/>
</dbReference>
<dbReference type="PROSITE" id="PS50600">
    <property type="entry name" value="ULP_PROTEASE"/>
    <property type="match status" value="1"/>
</dbReference>
<keyword evidence="3" id="KW-0378">Hydrolase</keyword>
<dbReference type="GO" id="GO:0005643">
    <property type="term" value="C:nuclear pore"/>
    <property type="evidence" value="ECO:0007669"/>
    <property type="project" value="EnsemblFungi"/>
</dbReference>
<dbReference type="OrthoDB" id="1939479at2759"/>
<dbReference type="GeneID" id="13882767"/>
<evidence type="ECO:0000313" key="9">
    <source>
        <dbReference type="Proteomes" id="UP000005220"/>
    </source>
</evidence>
<dbReference type="GO" id="GO:0016929">
    <property type="term" value="F:deSUMOylase activity"/>
    <property type="evidence" value="ECO:0007669"/>
    <property type="project" value="EnsemblFungi"/>
</dbReference>
<dbReference type="Gene3D" id="3.30.310.130">
    <property type="entry name" value="Ubiquitin-related"/>
    <property type="match status" value="1"/>
</dbReference>
<dbReference type="GO" id="GO:0000086">
    <property type="term" value="P:G2/M transition of mitotic cell cycle"/>
    <property type="evidence" value="ECO:0007669"/>
    <property type="project" value="EnsemblFungi"/>
</dbReference>
<organism evidence="8 9">
    <name type="scientific">Kazachstania africana (strain ATCC 22294 / BCRC 22015 / CBS 2517 / CECT 1963 / NBRC 1671 / NRRL Y-8276)</name>
    <name type="common">Yeast</name>
    <name type="synonym">Kluyveromyces africanus</name>
    <dbReference type="NCBI Taxonomy" id="1071382"/>
    <lineage>
        <taxon>Eukaryota</taxon>
        <taxon>Fungi</taxon>
        <taxon>Dikarya</taxon>
        <taxon>Ascomycota</taxon>
        <taxon>Saccharomycotina</taxon>
        <taxon>Saccharomycetes</taxon>
        <taxon>Saccharomycetales</taxon>
        <taxon>Saccharomycetaceae</taxon>
        <taxon>Kazachstania</taxon>
    </lineage>
</organism>
<keyword evidence="4" id="KW-0788">Thiol protease</keyword>
<evidence type="ECO:0000256" key="2">
    <source>
        <dbReference type="ARBA" id="ARBA00022670"/>
    </source>
</evidence>
<dbReference type="GO" id="GO:0006508">
    <property type="term" value="P:proteolysis"/>
    <property type="evidence" value="ECO:0007669"/>
    <property type="project" value="UniProtKB-KW"/>
</dbReference>
<dbReference type="KEGG" id="kaf:KAFR_0B01650"/>
<feature type="region of interest" description="Disordered" evidence="6">
    <location>
        <begin position="114"/>
        <end position="151"/>
    </location>
</feature>
<accession>H2AQ14</accession>